<evidence type="ECO:0000313" key="2">
    <source>
        <dbReference type="Proteomes" id="UP000095283"/>
    </source>
</evidence>
<dbReference type="WBParaSite" id="Hba_15767">
    <property type="protein sequence ID" value="Hba_15767"/>
    <property type="gene ID" value="Hba_15767"/>
</dbReference>
<feature type="transmembrane region" description="Helical" evidence="1">
    <location>
        <begin position="115"/>
        <end position="132"/>
    </location>
</feature>
<reference evidence="3" key="1">
    <citation type="submission" date="2016-11" db="UniProtKB">
        <authorList>
            <consortium name="WormBaseParasite"/>
        </authorList>
    </citation>
    <scope>IDENTIFICATION</scope>
</reference>
<feature type="transmembrane region" description="Helical" evidence="1">
    <location>
        <begin position="53"/>
        <end position="70"/>
    </location>
</feature>
<accession>A0A1I7XEK3</accession>
<name>A0A1I7XEK3_HETBA</name>
<keyword evidence="2" id="KW-1185">Reference proteome</keyword>
<sequence>MVNTVCAGLLLSVAITSTFACPFFINTRRGLFSFHWVIINYVVSECDFSGSSLINSTSLLLPLATLIMLVEHSVTMNKPGYQQILSITEQLSISLILLATNISCCIYGQLVHMELSLCLFISLIYIGFYSSCKKWKTPDLLNVQERIAIASTDLFADMRNPFNCLGRLGIVHYIAILITLTLQVISSPIYEYLLFMADKLHCIFSI</sequence>
<protein>
    <submittedName>
        <fullName evidence="3">Polyprenol reductase</fullName>
    </submittedName>
</protein>
<keyword evidence="1" id="KW-0472">Membrane</keyword>
<evidence type="ECO:0000313" key="3">
    <source>
        <dbReference type="WBParaSite" id="Hba_15767"/>
    </source>
</evidence>
<evidence type="ECO:0000256" key="1">
    <source>
        <dbReference type="SAM" id="Phobius"/>
    </source>
</evidence>
<dbReference type="Proteomes" id="UP000095283">
    <property type="component" value="Unplaced"/>
</dbReference>
<feature type="transmembrane region" description="Helical" evidence="1">
    <location>
        <begin position="168"/>
        <end position="190"/>
    </location>
</feature>
<keyword evidence="1" id="KW-0812">Transmembrane</keyword>
<dbReference type="AlphaFoldDB" id="A0A1I7XEK3"/>
<keyword evidence="1" id="KW-1133">Transmembrane helix</keyword>
<proteinExistence type="predicted"/>
<organism evidence="2 3">
    <name type="scientific">Heterorhabditis bacteriophora</name>
    <name type="common">Entomopathogenic nematode worm</name>
    <dbReference type="NCBI Taxonomy" id="37862"/>
    <lineage>
        <taxon>Eukaryota</taxon>
        <taxon>Metazoa</taxon>
        <taxon>Ecdysozoa</taxon>
        <taxon>Nematoda</taxon>
        <taxon>Chromadorea</taxon>
        <taxon>Rhabditida</taxon>
        <taxon>Rhabditina</taxon>
        <taxon>Rhabditomorpha</taxon>
        <taxon>Strongyloidea</taxon>
        <taxon>Heterorhabditidae</taxon>
        <taxon>Heterorhabditis</taxon>
    </lineage>
</organism>